<dbReference type="EMBL" id="JAWDJW010008505">
    <property type="protein sequence ID" value="KAK3060521.1"/>
    <property type="molecule type" value="Genomic_DNA"/>
</dbReference>
<reference evidence="1" key="1">
    <citation type="submission" date="2024-09" db="EMBL/GenBank/DDBJ databases">
        <title>Black Yeasts Isolated from many extreme environments.</title>
        <authorList>
            <person name="Coleine C."/>
            <person name="Stajich J.E."/>
            <person name="Selbmann L."/>
        </authorList>
    </citation>
    <scope>NUCLEOTIDE SEQUENCE</scope>
    <source>
        <strain evidence="1">CCFEE 5737</strain>
    </source>
</reference>
<protein>
    <submittedName>
        <fullName evidence="1">Uncharacterized protein</fullName>
    </submittedName>
</protein>
<gene>
    <name evidence="1" type="ORF">LTS18_008364</name>
</gene>
<comment type="caution">
    <text evidence="1">The sequence shown here is derived from an EMBL/GenBank/DDBJ whole genome shotgun (WGS) entry which is preliminary data.</text>
</comment>
<evidence type="ECO:0000313" key="2">
    <source>
        <dbReference type="Proteomes" id="UP001186974"/>
    </source>
</evidence>
<organism evidence="1 2">
    <name type="scientific">Coniosporium uncinatum</name>
    <dbReference type="NCBI Taxonomy" id="93489"/>
    <lineage>
        <taxon>Eukaryota</taxon>
        <taxon>Fungi</taxon>
        <taxon>Dikarya</taxon>
        <taxon>Ascomycota</taxon>
        <taxon>Pezizomycotina</taxon>
        <taxon>Dothideomycetes</taxon>
        <taxon>Dothideomycetes incertae sedis</taxon>
        <taxon>Coniosporium</taxon>
    </lineage>
</organism>
<evidence type="ECO:0000313" key="1">
    <source>
        <dbReference type="EMBL" id="KAK3060521.1"/>
    </source>
</evidence>
<name>A0ACC3D1R1_9PEZI</name>
<sequence>MAYRMGSADVECVYQRQGGGIRSLVTDVRASLFEELGMKLQRDRIFGGLESDDDAELIVTDFEGILPGHNQ</sequence>
<dbReference type="Proteomes" id="UP001186974">
    <property type="component" value="Unassembled WGS sequence"/>
</dbReference>
<keyword evidence="2" id="KW-1185">Reference proteome</keyword>
<proteinExistence type="predicted"/>
<accession>A0ACC3D1R1</accession>